<feature type="domain" description="T-box" evidence="8">
    <location>
        <begin position="96"/>
        <end position="278"/>
    </location>
</feature>
<feature type="compositionally biased region" description="Low complexity" evidence="7">
    <location>
        <begin position="296"/>
        <end position="320"/>
    </location>
</feature>
<dbReference type="Proteomes" id="UP001152759">
    <property type="component" value="Chromosome 4"/>
</dbReference>
<feature type="region of interest" description="Disordered" evidence="7">
    <location>
        <begin position="283"/>
        <end position="329"/>
    </location>
</feature>
<dbReference type="GO" id="GO:0005634">
    <property type="term" value="C:nucleus"/>
    <property type="evidence" value="ECO:0007669"/>
    <property type="project" value="UniProtKB-SubCell"/>
</dbReference>
<evidence type="ECO:0000259" key="8">
    <source>
        <dbReference type="PROSITE" id="PS50252"/>
    </source>
</evidence>
<dbReference type="Pfam" id="PF00907">
    <property type="entry name" value="T-box"/>
    <property type="match status" value="1"/>
</dbReference>
<dbReference type="Gene3D" id="2.60.40.820">
    <property type="entry name" value="Transcription factor, T-box"/>
    <property type="match status" value="1"/>
</dbReference>
<dbReference type="GO" id="GO:0000981">
    <property type="term" value="F:DNA-binding transcription factor activity, RNA polymerase II-specific"/>
    <property type="evidence" value="ECO:0007669"/>
    <property type="project" value="TreeGrafter"/>
</dbReference>
<evidence type="ECO:0000256" key="3">
    <source>
        <dbReference type="ARBA" id="ARBA00023125"/>
    </source>
</evidence>
<keyword evidence="4" id="KW-0804">Transcription</keyword>
<dbReference type="GO" id="GO:0000785">
    <property type="term" value="C:chromatin"/>
    <property type="evidence" value="ECO:0007669"/>
    <property type="project" value="TreeGrafter"/>
</dbReference>
<sequence length="469" mass="52974">MQQYNGNSLTCMADIFGNNYQWSTGKAIKGLQACIENTISGGSEPRIAETEKNNNVISNKANALDRSPIDKSAYSNFNSSENDELHPMVVNVKATLEFQSLWEKFNELETEMIVTRAGRRMFPVFQVRLFGMEESANYLLTMDFVPADDKRYKYAFHSSSWVTAGKADPCSPPRMHIHPDSPATGAQWMKQIVSFDKLKLTNNQLDENGHIMLNSMHRYKPRLHVIYIPPKSEPQPKKKPWKTFIFEETRFTAVTAYQNHRITQLKIETNPFAKGFRDCEPDDCGSSEVMTQLHQNSNSPNPSGSSDISSPSRTSVRRPSNTCTQIPSRKEITATKYPIDYESSIPCENLPSRVNCFSPLGGTRSSRPTYRPEDCNYKLLPVYSHQNRFHPYSNSYTSFHQSLPKTPSSISSMSSGELDFSVSGGVGATPSSTAMYAGTMPMPYHYPHHQSPSIYSPIGDYHDSMFMHR</sequence>
<comment type="caution">
    <text evidence="6">Lacks conserved residue(s) required for the propagation of feature annotation.</text>
</comment>
<keyword evidence="3 6" id="KW-0238">DNA-binding</keyword>
<evidence type="ECO:0000313" key="9">
    <source>
        <dbReference type="EMBL" id="CAH0388791.1"/>
    </source>
</evidence>
<keyword evidence="5 6" id="KW-0539">Nucleus</keyword>
<evidence type="ECO:0000256" key="6">
    <source>
        <dbReference type="PROSITE-ProRule" id="PRU00201"/>
    </source>
</evidence>
<name>A0A9P0AED3_BEMTA</name>
<dbReference type="GO" id="GO:0001708">
    <property type="term" value="P:cell fate specification"/>
    <property type="evidence" value="ECO:0007669"/>
    <property type="project" value="TreeGrafter"/>
</dbReference>
<dbReference type="AlphaFoldDB" id="A0A9P0AED3"/>
<dbReference type="InterPro" id="IPR018186">
    <property type="entry name" value="TF_T-box_CS"/>
</dbReference>
<reference evidence="9" key="1">
    <citation type="submission" date="2021-12" db="EMBL/GenBank/DDBJ databases">
        <authorList>
            <person name="King R."/>
        </authorList>
    </citation>
    <scope>NUCLEOTIDE SEQUENCE</scope>
</reference>
<dbReference type="SMART" id="SM00425">
    <property type="entry name" value="TBOX"/>
    <property type="match status" value="1"/>
</dbReference>
<protein>
    <recommendedName>
        <fullName evidence="8">T-box domain-containing protein</fullName>
    </recommendedName>
</protein>
<evidence type="ECO:0000313" key="10">
    <source>
        <dbReference type="Proteomes" id="UP001152759"/>
    </source>
</evidence>
<evidence type="ECO:0000256" key="7">
    <source>
        <dbReference type="SAM" id="MobiDB-lite"/>
    </source>
</evidence>
<dbReference type="PANTHER" id="PTHR11267">
    <property type="entry name" value="T-BOX PROTEIN-RELATED"/>
    <property type="match status" value="1"/>
</dbReference>
<dbReference type="PROSITE" id="PS01283">
    <property type="entry name" value="TBOX_1"/>
    <property type="match status" value="1"/>
</dbReference>
<dbReference type="InterPro" id="IPR046360">
    <property type="entry name" value="T-box_DNA-bd"/>
</dbReference>
<accession>A0A9P0AED3</accession>
<dbReference type="EMBL" id="OU963865">
    <property type="protein sequence ID" value="CAH0388791.1"/>
    <property type="molecule type" value="Genomic_DNA"/>
</dbReference>
<dbReference type="InterPro" id="IPR036960">
    <property type="entry name" value="T-box_sf"/>
</dbReference>
<dbReference type="PROSITE" id="PS50252">
    <property type="entry name" value="TBOX_3"/>
    <property type="match status" value="1"/>
</dbReference>
<dbReference type="PANTHER" id="PTHR11267:SF195">
    <property type="entry name" value="OPTOMOTOR-BLIND-RELATED-GENE-1, ISOFORM A"/>
    <property type="match status" value="1"/>
</dbReference>
<keyword evidence="2" id="KW-0805">Transcription regulation</keyword>
<evidence type="ECO:0000256" key="1">
    <source>
        <dbReference type="ARBA" id="ARBA00004123"/>
    </source>
</evidence>
<keyword evidence="10" id="KW-1185">Reference proteome</keyword>
<proteinExistence type="predicted"/>
<dbReference type="InterPro" id="IPR008967">
    <property type="entry name" value="p53-like_TF_DNA-bd_sf"/>
</dbReference>
<dbReference type="PROSITE" id="PS01264">
    <property type="entry name" value="TBOX_2"/>
    <property type="match status" value="1"/>
</dbReference>
<dbReference type="InterPro" id="IPR001699">
    <property type="entry name" value="TF_T-box"/>
</dbReference>
<gene>
    <name evidence="9" type="ORF">BEMITA_LOCUS7679</name>
</gene>
<dbReference type="FunFam" id="2.60.40.820:FF:000007">
    <property type="entry name" value="T-box transcription factor"/>
    <property type="match status" value="1"/>
</dbReference>
<dbReference type="GO" id="GO:0045893">
    <property type="term" value="P:positive regulation of DNA-templated transcription"/>
    <property type="evidence" value="ECO:0007669"/>
    <property type="project" value="InterPro"/>
</dbReference>
<dbReference type="SUPFAM" id="SSF49417">
    <property type="entry name" value="p53-like transcription factors"/>
    <property type="match status" value="1"/>
</dbReference>
<dbReference type="GO" id="GO:0000978">
    <property type="term" value="F:RNA polymerase II cis-regulatory region sequence-specific DNA binding"/>
    <property type="evidence" value="ECO:0007669"/>
    <property type="project" value="InterPro"/>
</dbReference>
<dbReference type="PRINTS" id="PR00937">
    <property type="entry name" value="TBOX"/>
</dbReference>
<evidence type="ECO:0000256" key="4">
    <source>
        <dbReference type="ARBA" id="ARBA00023163"/>
    </source>
</evidence>
<dbReference type="CDD" id="cd20187">
    <property type="entry name" value="T-box_TBX1_10-like"/>
    <property type="match status" value="1"/>
</dbReference>
<evidence type="ECO:0000256" key="2">
    <source>
        <dbReference type="ARBA" id="ARBA00023015"/>
    </source>
</evidence>
<organism evidence="9 10">
    <name type="scientific">Bemisia tabaci</name>
    <name type="common">Sweetpotato whitefly</name>
    <name type="synonym">Aleurodes tabaci</name>
    <dbReference type="NCBI Taxonomy" id="7038"/>
    <lineage>
        <taxon>Eukaryota</taxon>
        <taxon>Metazoa</taxon>
        <taxon>Ecdysozoa</taxon>
        <taxon>Arthropoda</taxon>
        <taxon>Hexapoda</taxon>
        <taxon>Insecta</taxon>
        <taxon>Pterygota</taxon>
        <taxon>Neoptera</taxon>
        <taxon>Paraneoptera</taxon>
        <taxon>Hemiptera</taxon>
        <taxon>Sternorrhyncha</taxon>
        <taxon>Aleyrodoidea</taxon>
        <taxon>Aleyrodidae</taxon>
        <taxon>Aleyrodinae</taxon>
        <taxon>Bemisia</taxon>
    </lineage>
</organism>
<comment type="subcellular location">
    <subcellularLocation>
        <location evidence="1 6">Nucleus</location>
    </subcellularLocation>
</comment>
<evidence type="ECO:0000256" key="5">
    <source>
        <dbReference type="ARBA" id="ARBA00023242"/>
    </source>
</evidence>